<dbReference type="SUPFAM" id="SSF47384">
    <property type="entry name" value="Homodimeric domain of signal transducing histidine kinase"/>
    <property type="match status" value="1"/>
</dbReference>
<evidence type="ECO:0000313" key="17">
    <source>
        <dbReference type="Proteomes" id="UP000214610"/>
    </source>
</evidence>
<dbReference type="PROSITE" id="PS50109">
    <property type="entry name" value="HIS_KIN"/>
    <property type="match status" value="1"/>
</dbReference>
<dbReference type="SUPFAM" id="SSF55874">
    <property type="entry name" value="ATPase domain of HSP90 chaperone/DNA topoisomerase II/histidine kinase"/>
    <property type="match status" value="1"/>
</dbReference>
<dbReference type="InterPro" id="IPR003594">
    <property type="entry name" value="HATPase_dom"/>
</dbReference>
<evidence type="ECO:0000256" key="9">
    <source>
        <dbReference type="ARBA" id="ARBA00022741"/>
    </source>
</evidence>
<dbReference type="PANTHER" id="PTHR45453">
    <property type="entry name" value="PHOSPHATE REGULON SENSOR PROTEIN PHOR"/>
    <property type="match status" value="1"/>
</dbReference>
<keyword evidence="7" id="KW-0808">Transferase</keyword>
<dbReference type="Gene3D" id="3.30.565.10">
    <property type="entry name" value="Histidine kinase-like ATPase, C-terminal domain"/>
    <property type="match status" value="1"/>
</dbReference>
<keyword evidence="9" id="KW-0547">Nucleotide-binding</keyword>
<dbReference type="InterPro" id="IPR035965">
    <property type="entry name" value="PAS-like_dom_sf"/>
</dbReference>
<dbReference type="InterPro" id="IPR050351">
    <property type="entry name" value="BphY/WalK/GraS-like"/>
</dbReference>
<evidence type="ECO:0000256" key="6">
    <source>
        <dbReference type="ARBA" id="ARBA00022553"/>
    </source>
</evidence>
<dbReference type="GO" id="GO:0005886">
    <property type="term" value="C:plasma membrane"/>
    <property type="evidence" value="ECO:0007669"/>
    <property type="project" value="UniProtKB-SubCell"/>
</dbReference>
<reference evidence="17" key="1">
    <citation type="submission" date="2017-05" db="EMBL/GenBank/DDBJ databases">
        <title>Improved OligoMM genomes.</title>
        <authorList>
            <person name="Garzetti D."/>
        </authorList>
    </citation>
    <scope>NUCLEOTIDE SEQUENCE [LARGE SCALE GENOMIC DNA]</scope>
    <source>
        <strain evidence="17">YL45</strain>
    </source>
</reference>
<gene>
    <name evidence="16" type="ORF">ADH67_12865</name>
</gene>
<dbReference type="Gene3D" id="1.10.287.130">
    <property type="match status" value="1"/>
</dbReference>
<dbReference type="AlphaFoldDB" id="A0A227KA14"/>
<dbReference type="PANTHER" id="PTHR45453:SF1">
    <property type="entry name" value="PHOSPHATE REGULON SENSOR PROTEIN PHOR"/>
    <property type="match status" value="1"/>
</dbReference>
<dbReference type="CDD" id="cd00082">
    <property type="entry name" value="HisKA"/>
    <property type="match status" value="1"/>
</dbReference>
<dbReference type="EMBL" id="NHMP01000015">
    <property type="protein sequence ID" value="OXE44293.1"/>
    <property type="molecule type" value="Genomic_DNA"/>
</dbReference>
<dbReference type="GO" id="GO:0004721">
    <property type="term" value="F:phosphoprotein phosphatase activity"/>
    <property type="evidence" value="ECO:0007669"/>
    <property type="project" value="TreeGrafter"/>
</dbReference>
<dbReference type="InterPro" id="IPR003661">
    <property type="entry name" value="HisK_dim/P_dom"/>
</dbReference>
<evidence type="ECO:0000259" key="15">
    <source>
        <dbReference type="PROSITE" id="PS50109"/>
    </source>
</evidence>
<dbReference type="InterPro" id="IPR004358">
    <property type="entry name" value="Sig_transdc_His_kin-like_C"/>
</dbReference>
<comment type="catalytic activity">
    <reaction evidence="1">
        <text>ATP + protein L-histidine = ADP + protein N-phospho-L-histidine.</text>
        <dbReference type="EC" id="2.7.13.3"/>
    </reaction>
</comment>
<evidence type="ECO:0000256" key="3">
    <source>
        <dbReference type="ARBA" id="ARBA00012438"/>
    </source>
</evidence>
<name>A0A227KA14_9BURK</name>
<dbReference type="EC" id="2.7.13.3" evidence="3"/>
<keyword evidence="11" id="KW-0067">ATP-binding</keyword>
<organism evidence="16 17">
    <name type="scientific">Turicimonas muris</name>
    <dbReference type="NCBI Taxonomy" id="1796652"/>
    <lineage>
        <taxon>Bacteria</taxon>
        <taxon>Pseudomonadati</taxon>
        <taxon>Pseudomonadota</taxon>
        <taxon>Betaproteobacteria</taxon>
        <taxon>Burkholderiales</taxon>
        <taxon>Sutterellaceae</taxon>
        <taxon>Turicimonas</taxon>
    </lineage>
</organism>
<evidence type="ECO:0000256" key="4">
    <source>
        <dbReference type="ARBA" id="ARBA00022448"/>
    </source>
</evidence>
<dbReference type="SMART" id="SM00388">
    <property type="entry name" value="HisKA"/>
    <property type="match status" value="1"/>
</dbReference>
<feature type="domain" description="Histidine kinase" evidence="15">
    <location>
        <begin position="137"/>
        <end position="351"/>
    </location>
</feature>
<dbReference type="Gene3D" id="3.30.450.20">
    <property type="entry name" value="PAS domain"/>
    <property type="match status" value="1"/>
</dbReference>
<proteinExistence type="predicted"/>
<keyword evidence="14" id="KW-0472">Membrane</keyword>
<dbReference type="InterPro" id="IPR036097">
    <property type="entry name" value="HisK_dim/P_sf"/>
</dbReference>
<keyword evidence="6" id="KW-0597">Phosphoprotein</keyword>
<accession>A0A227KA14</accession>
<dbReference type="GO" id="GO:0016036">
    <property type="term" value="P:cellular response to phosphate starvation"/>
    <property type="evidence" value="ECO:0007669"/>
    <property type="project" value="TreeGrafter"/>
</dbReference>
<dbReference type="Proteomes" id="UP000214610">
    <property type="component" value="Unassembled WGS sequence"/>
</dbReference>
<dbReference type="Pfam" id="PF00512">
    <property type="entry name" value="HisKA"/>
    <property type="match status" value="1"/>
</dbReference>
<evidence type="ECO:0000256" key="12">
    <source>
        <dbReference type="ARBA" id="ARBA00022989"/>
    </source>
</evidence>
<keyword evidence="8" id="KW-0812">Transmembrane</keyword>
<dbReference type="PRINTS" id="PR00344">
    <property type="entry name" value="BCTRLSENSOR"/>
</dbReference>
<dbReference type="InterPro" id="IPR014310">
    <property type="entry name" value="Sig_transdc_His_kinase_PhoR"/>
</dbReference>
<protein>
    <recommendedName>
        <fullName evidence="3">histidine kinase</fullName>
        <ecNumber evidence="3">2.7.13.3</ecNumber>
    </recommendedName>
</protein>
<dbReference type="FunFam" id="1.10.287.130:FF:000001">
    <property type="entry name" value="Two-component sensor histidine kinase"/>
    <property type="match status" value="1"/>
</dbReference>
<keyword evidence="17" id="KW-1185">Reference proteome</keyword>
<evidence type="ECO:0000256" key="5">
    <source>
        <dbReference type="ARBA" id="ARBA00022475"/>
    </source>
</evidence>
<evidence type="ECO:0000256" key="14">
    <source>
        <dbReference type="ARBA" id="ARBA00023136"/>
    </source>
</evidence>
<dbReference type="SMART" id="SM00387">
    <property type="entry name" value="HATPase_c"/>
    <property type="match status" value="1"/>
</dbReference>
<dbReference type="RefSeq" id="WP_066595462.1">
    <property type="nucleotide sequence ID" value="NZ_CAJTBZ010000024.1"/>
</dbReference>
<dbReference type="NCBIfam" id="TIGR02966">
    <property type="entry name" value="phoR_proteo"/>
    <property type="match status" value="1"/>
</dbReference>
<comment type="caution">
    <text evidence="16">The sequence shown here is derived from an EMBL/GenBank/DDBJ whole genome shotgun (WGS) entry which is preliminary data.</text>
</comment>
<dbReference type="SUPFAM" id="SSF55785">
    <property type="entry name" value="PYP-like sensor domain (PAS domain)"/>
    <property type="match status" value="1"/>
</dbReference>
<evidence type="ECO:0000256" key="1">
    <source>
        <dbReference type="ARBA" id="ARBA00000085"/>
    </source>
</evidence>
<evidence type="ECO:0000256" key="11">
    <source>
        <dbReference type="ARBA" id="ARBA00022840"/>
    </source>
</evidence>
<dbReference type="InterPro" id="IPR036890">
    <property type="entry name" value="HATPase_C_sf"/>
</dbReference>
<evidence type="ECO:0000256" key="2">
    <source>
        <dbReference type="ARBA" id="ARBA00004429"/>
    </source>
</evidence>
<dbReference type="GO" id="GO:0000155">
    <property type="term" value="F:phosphorelay sensor kinase activity"/>
    <property type="evidence" value="ECO:0007669"/>
    <property type="project" value="InterPro"/>
</dbReference>
<dbReference type="GeneID" id="78362890"/>
<evidence type="ECO:0000313" key="16">
    <source>
        <dbReference type="EMBL" id="OXE44293.1"/>
    </source>
</evidence>
<dbReference type="Pfam" id="PF02518">
    <property type="entry name" value="HATPase_c"/>
    <property type="match status" value="1"/>
</dbReference>
<evidence type="ECO:0000256" key="7">
    <source>
        <dbReference type="ARBA" id="ARBA00022679"/>
    </source>
</evidence>
<keyword evidence="12" id="KW-1133">Transmembrane helix</keyword>
<keyword evidence="4" id="KW-0813">Transport</keyword>
<keyword evidence="10 16" id="KW-0418">Kinase</keyword>
<evidence type="ECO:0000256" key="13">
    <source>
        <dbReference type="ARBA" id="ARBA00023012"/>
    </source>
</evidence>
<dbReference type="GO" id="GO:0005524">
    <property type="term" value="F:ATP binding"/>
    <property type="evidence" value="ECO:0007669"/>
    <property type="project" value="UniProtKB-KW"/>
</dbReference>
<keyword evidence="13" id="KW-0902">Two-component regulatory system</keyword>
<evidence type="ECO:0000256" key="8">
    <source>
        <dbReference type="ARBA" id="ARBA00022692"/>
    </source>
</evidence>
<evidence type="ECO:0000256" key="10">
    <source>
        <dbReference type="ARBA" id="ARBA00022777"/>
    </source>
</evidence>
<sequence>MKVRDGKEGKEEKKILKKVEKAEEKEVRFKQTLRALPDGVVLMSQNWEIQWLNPMAERDLQLDAVTDIGKKIHTCYPNGEFLNKVTSGDETLQTITLEGRIIEIRVISAGSKYRILVTRDVTEQKRSEDFRRDFVANVSHELRTPLTVIKGFLELAEDWPLNSQQLKHLDLMYEQVERMGALVNDLLTLSRLERDSAPAAKEPIDLTVLLTDAAVDGRFISQGHHSIVVDHIEKVNILGDIIEMKSAVTNLVSNAVRYTPQGGTIVVSSFFNDEGLVISVKDNGIGIAAEAIPRVTERFYRVDKSRSRETGGTGLGLAIVKHVLFRHQARLKILSELGKGTDFQIILPKDRVEKIV</sequence>
<keyword evidence="5" id="KW-1003">Cell membrane</keyword>
<comment type="subcellular location">
    <subcellularLocation>
        <location evidence="2">Cell inner membrane</location>
        <topology evidence="2">Multi-pass membrane protein</topology>
    </subcellularLocation>
</comment>
<dbReference type="FunFam" id="3.30.565.10:FF:000006">
    <property type="entry name" value="Sensor histidine kinase WalK"/>
    <property type="match status" value="1"/>
</dbReference>
<dbReference type="InterPro" id="IPR005467">
    <property type="entry name" value="His_kinase_dom"/>
</dbReference>